<dbReference type="OrthoDB" id="9786493at2"/>
<dbReference type="InterPro" id="IPR023271">
    <property type="entry name" value="Aquaporin-like"/>
</dbReference>
<evidence type="ECO:0000256" key="2">
    <source>
        <dbReference type="ARBA" id="ARBA00022692"/>
    </source>
</evidence>
<dbReference type="RefSeq" id="WP_098457983.1">
    <property type="nucleotide sequence ID" value="NZ_PDJH01000001.1"/>
</dbReference>
<evidence type="ECO:0000256" key="5">
    <source>
        <dbReference type="SAM" id="Phobius"/>
    </source>
</evidence>
<keyword evidence="3 5" id="KW-1133">Transmembrane helix</keyword>
<proteinExistence type="predicted"/>
<evidence type="ECO:0000256" key="1">
    <source>
        <dbReference type="ARBA" id="ARBA00004141"/>
    </source>
</evidence>
<reference evidence="6 7" key="1">
    <citation type="submission" date="2017-10" db="EMBL/GenBank/DDBJ databases">
        <title>Sequencing the genomes of 1000 actinobacteria strains.</title>
        <authorList>
            <person name="Klenk H.-P."/>
        </authorList>
    </citation>
    <scope>NUCLEOTIDE SEQUENCE [LARGE SCALE GENOMIC DNA]</scope>
    <source>
        <strain evidence="6 7">DSM 21574</strain>
    </source>
</reference>
<evidence type="ECO:0000313" key="7">
    <source>
        <dbReference type="Proteomes" id="UP000221394"/>
    </source>
</evidence>
<evidence type="ECO:0000313" key="6">
    <source>
        <dbReference type="EMBL" id="PFG36845.1"/>
    </source>
</evidence>
<comment type="caution">
    <text evidence="6">The sequence shown here is derived from an EMBL/GenBank/DDBJ whole genome shotgun (WGS) entry which is preliminary data.</text>
</comment>
<sequence>MAADPQTLFPGKYFISTVLGSLDTKTEMSGALRRRYLMRAGMAGIIIGVFYSASFAVASAFAVVGDGQLSQVGKIAGALTFAWALVFIYYTRSELLTSNMMIVSVGLYHRRIRWSRAMRLLGLCLFGNFLGGLLVAVLVRFSSILDGAAGVQAQASLDHKMEFITAGASGWGDLFVRAILCNFLINIAMLVVYNGYIKEDLMKALVMVVAVFLFAYLGFEHSVANTVLFTIAGLDGGLPLGEALANVGLALAGNFVGGGLLIGWYYAYCNDDRKYVAAS</sequence>
<protein>
    <submittedName>
        <fullName evidence="6">Formate/nitrite transporter FocA (FNT family)</fullName>
    </submittedName>
</protein>
<comment type="subcellular location">
    <subcellularLocation>
        <location evidence="1">Membrane</location>
        <topology evidence="1">Multi-pass membrane protein</topology>
    </subcellularLocation>
</comment>
<dbReference type="GO" id="GO:0005886">
    <property type="term" value="C:plasma membrane"/>
    <property type="evidence" value="ECO:0007669"/>
    <property type="project" value="TreeGrafter"/>
</dbReference>
<feature type="transmembrane region" description="Helical" evidence="5">
    <location>
        <begin position="42"/>
        <end position="65"/>
    </location>
</feature>
<dbReference type="Gene3D" id="1.20.1080.10">
    <property type="entry name" value="Glycerol uptake facilitator protein"/>
    <property type="match status" value="1"/>
</dbReference>
<dbReference type="EMBL" id="PDJH01000001">
    <property type="protein sequence ID" value="PFG36845.1"/>
    <property type="molecule type" value="Genomic_DNA"/>
</dbReference>
<keyword evidence="7" id="KW-1185">Reference proteome</keyword>
<gene>
    <name evidence="6" type="ORF">ATL41_1584</name>
</gene>
<feature type="transmembrane region" description="Helical" evidence="5">
    <location>
        <begin position="71"/>
        <end position="91"/>
    </location>
</feature>
<evidence type="ECO:0000256" key="3">
    <source>
        <dbReference type="ARBA" id="ARBA00022989"/>
    </source>
</evidence>
<organism evidence="6 7">
    <name type="scientific">Flavimobilis soli</name>
    <dbReference type="NCBI Taxonomy" id="442709"/>
    <lineage>
        <taxon>Bacteria</taxon>
        <taxon>Bacillati</taxon>
        <taxon>Actinomycetota</taxon>
        <taxon>Actinomycetes</taxon>
        <taxon>Micrococcales</taxon>
        <taxon>Jonesiaceae</taxon>
        <taxon>Flavimobilis</taxon>
    </lineage>
</organism>
<dbReference type="Proteomes" id="UP000221394">
    <property type="component" value="Unassembled WGS sequence"/>
</dbReference>
<dbReference type="Pfam" id="PF01226">
    <property type="entry name" value="Form_Nir_trans"/>
    <property type="match status" value="1"/>
</dbReference>
<keyword evidence="2 5" id="KW-0812">Transmembrane</keyword>
<feature type="transmembrane region" description="Helical" evidence="5">
    <location>
        <begin position="174"/>
        <end position="193"/>
    </location>
</feature>
<feature type="transmembrane region" description="Helical" evidence="5">
    <location>
        <begin position="205"/>
        <end position="231"/>
    </location>
</feature>
<feature type="transmembrane region" description="Helical" evidence="5">
    <location>
        <begin position="120"/>
        <end position="141"/>
    </location>
</feature>
<name>A0A2A9EEY9_9MICO</name>
<feature type="transmembrane region" description="Helical" evidence="5">
    <location>
        <begin position="243"/>
        <end position="267"/>
    </location>
</feature>
<accession>A0A2A9EEY9</accession>
<dbReference type="PANTHER" id="PTHR30520">
    <property type="entry name" value="FORMATE TRANSPORTER-RELATED"/>
    <property type="match status" value="1"/>
</dbReference>
<dbReference type="InterPro" id="IPR000292">
    <property type="entry name" value="For/NO2_transpt"/>
</dbReference>
<dbReference type="PANTHER" id="PTHR30520:SF8">
    <property type="entry name" value="NITRITE TRANSPORTER NIRC"/>
    <property type="match status" value="1"/>
</dbReference>
<dbReference type="GO" id="GO:0015499">
    <property type="term" value="F:formate transmembrane transporter activity"/>
    <property type="evidence" value="ECO:0007669"/>
    <property type="project" value="TreeGrafter"/>
</dbReference>
<keyword evidence="4 5" id="KW-0472">Membrane</keyword>
<dbReference type="AlphaFoldDB" id="A0A2A9EEY9"/>
<evidence type="ECO:0000256" key="4">
    <source>
        <dbReference type="ARBA" id="ARBA00023136"/>
    </source>
</evidence>